<comment type="caution">
    <text evidence="1">The sequence shown here is derived from an EMBL/GenBank/DDBJ whole genome shotgun (WGS) entry which is preliminary data.</text>
</comment>
<evidence type="ECO:0000313" key="2">
    <source>
        <dbReference type="Proteomes" id="UP001597042"/>
    </source>
</evidence>
<protein>
    <submittedName>
        <fullName evidence="1">Uncharacterized protein</fullName>
    </submittedName>
</protein>
<organism evidence="1 2">
    <name type="scientific">Microbacterium koreense</name>
    <dbReference type="NCBI Taxonomy" id="323761"/>
    <lineage>
        <taxon>Bacteria</taxon>
        <taxon>Bacillati</taxon>
        <taxon>Actinomycetota</taxon>
        <taxon>Actinomycetes</taxon>
        <taxon>Micrococcales</taxon>
        <taxon>Microbacteriaceae</taxon>
        <taxon>Microbacterium</taxon>
    </lineage>
</organism>
<name>A0ABW2ZMC4_9MICO</name>
<reference evidence="2" key="1">
    <citation type="journal article" date="2019" name="Int. J. Syst. Evol. Microbiol.">
        <title>The Global Catalogue of Microorganisms (GCM) 10K type strain sequencing project: providing services to taxonomists for standard genome sequencing and annotation.</title>
        <authorList>
            <consortium name="The Broad Institute Genomics Platform"/>
            <consortium name="The Broad Institute Genome Sequencing Center for Infectious Disease"/>
            <person name="Wu L."/>
            <person name="Ma J."/>
        </authorList>
    </citation>
    <scope>NUCLEOTIDE SEQUENCE [LARGE SCALE GENOMIC DNA]</scope>
    <source>
        <strain evidence="2">CCUG 50754</strain>
    </source>
</reference>
<sequence length="160" mass="17119">MRNDHDTVDDALFAALRGMWRAIDPMPDDLVDRMLAAVAMEDLSGEYELLTLVSDSESVGVRGEGGTATLQFSDGTTSVLLHVSTGASGRHRIDGWADGSVIAVRMVHTDPATTDEATADPGSHGRFVFDDVTPGVACLRLVARESGGGLREFRTPQFEV</sequence>
<dbReference type="Proteomes" id="UP001597042">
    <property type="component" value="Unassembled WGS sequence"/>
</dbReference>
<gene>
    <name evidence="1" type="ORF">ACFQZV_00330</name>
</gene>
<accession>A0ABW2ZMC4</accession>
<evidence type="ECO:0000313" key="1">
    <source>
        <dbReference type="EMBL" id="MFD0779742.1"/>
    </source>
</evidence>
<dbReference type="EMBL" id="JBHTIM010000001">
    <property type="protein sequence ID" value="MFD0779742.1"/>
    <property type="molecule type" value="Genomic_DNA"/>
</dbReference>
<keyword evidence="2" id="KW-1185">Reference proteome</keyword>
<proteinExistence type="predicted"/>
<dbReference type="RefSeq" id="WP_378753629.1">
    <property type="nucleotide sequence ID" value="NZ_JBHSSV010000018.1"/>
</dbReference>